<dbReference type="eggNOG" id="COG0810">
    <property type="taxonomic scope" value="Bacteria"/>
</dbReference>
<keyword evidence="5" id="KW-0997">Cell inner membrane</keyword>
<dbReference type="STRING" id="1122185.N792_08555"/>
<keyword evidence="7" id="KW-0653">Protein transport</keyword>
<dbReference type="InterPro" id="IPR037682">
    <property type="entry name" value="TonB_C"/>
</dbReference>
<comment type="similarity">
    <text evidence="2">Belongs to the TonB family.</text>
</comment>
<gene>
    <name evidence="13" type="ORF">N792_08555</name>
</gene>
<feature type="transmembrane region" description="Helical" evidence="11">
    <location>
        <begin position="23"/>
        <end position="43"/>
    </location>
</feature>
<dbReference type="GO" id="GO:0098797">
    <property type="term" value="C:plasma membrane protein complex"/>
    <property type="evidence" value="ECO:0007669"/>
    <property type="project" value="TreeGrafter"/>
</dbReference>
<accession>A0A0A0EMT1</accession>
<reference evidence="13 14" key="1">
    <citation type="submission" date="2013-08" db="EMBL/GenBank/DDBJ databases">
        <title>Genome sequencing of Lysobacter.</title>
        <authorList>
            <person name="Zhang S."/>
            <person name="Wang G."/>
        </authorList>
    </citation>
    <scope>NUCLEOTIDE SEQUENCE [LARGE SCALE GENOMIC DNA]</scope>
    <source>
        <strain evidence="13 14">Ko07</strain>
    </source>
</reference>
<evidence type="ECO:0000313" key="13">
    <source>
        <dbReference type="EMBL" id="KGM51714.1"/>
    </source>
</evidence>
<evidence type="ECO:0000259" key="12">
    <source>
        <dbReference type="PROSITE" id="PS52015"/>
    </source>
</evidence>
<comment type="caution">
    <text evidence="13">The sequence shown here is derived from an EMBL/GenBank/DDBJ whole genome shotgun (WGS) entry which is preliminary data.</text>
</comment>
<dbReference type="EMBL" id="AVPS01000005">
    <property type="protein sequence ID" value="KGM51714.1"/>
    <property type="molecule type" value="Genomic_DNA"/>
</dbReference>
<evidence type="ECO:0000256" key="9">
    <source>
        <dbReference type="ARBA" id="ARBA00023136"/>
    </source>
</evidence>
<dbReference type="AlphaFoldDB" id="A0A0A0EMT1"/>
<keyword evidence="6 11" id="KW-0812">Transmembrane</keyword>
<comment type="subcellular location">
    <subcellularLocation>
        <location evidence="1">Cell inner membrane</location>
        <topology evidence="1">Single-pass membrane protein</topology>
        <orientation evidence="1">Periplasmic side</orientation>
    </subcellularLocation>
</comment>
<keyword evidence="14" id="KW-1185">Reference proteome</keyword>
<evidence type="ECO:0000256" key="1">
    <source>
        <dbReference type="ARBA" id="ARBA00004383"/>
    </source>
</evidence>
<dbReference type="SUPFAM" id="SSF74653">
    <property type="entry name" value="TolA/TonB C-terminal domain"/>
    <property type="match status" value="1"/>
</dbReference>
<evidence type="ECO:0000256" key="2">
    <source>
        <dbReference type="ARBA" id="ARBA00006555"/>
    </source>
</evidence>
<dbReference type="PANTHER" id="PTHR33446:SF2">
    <property type="entry name" value="PROTEIN TONB"/>
    <property type="match status" value="1"/>
</dbReference>
<evidence type="ECO:0000313" key="14">
    <source>
        <dbReference type="Proteomes" id="UP000030017"/>
    </source>
</evidence>
<dbReference type="GO" id="GO:0055085">
    <property type="term" value="P:transmembrane transport"/>
    <property type="evidence" value="ECO:0007669"/>
    <property type="project" value="InterPro"/>
</dbReference>
<keyword evidence="3" id="KW-0813">Transport</keyword>
<evidence type="ECO:0000256" key="3">
    <source>
        <dbReference type="ARBA" id="ARBA00022448"/>
    </source>
</evidence>
<evidence type="ECO:0000256" key="6">
    <source>
        <dbReference type="ARBA" id="ARBA00022692"/>
    </source>
</evidence>
<sequence>MPAPSPAPPPRRSAMSDWLPSRAWLWMLLAFAIGVALFVLVWSRSRQQHDFYRVGEAPPTSAAAEYTPLPVPSGDRSGGTPGLDSPSTPGNESGRVEVEPPRVIETAPPPVPVAAPAAPAPMVATTQPVPLAGRTPAPSYPARALRRGESGTVLVQAHIGPDGVPTSVTVAKGSGSRLLDRAAVDAVRRWRFQPALQDGRPTVGTVNVPIEFTPQR</sequence>
<proteinExistence type="inferred from homology"/>
<feature type="domain" description="TonB C-terminal" evidence="12">
    <location>
        <begin position="125"/>
        <end position="216"/>
    </location>
</feature>
<feature type="region of interest" description="Disordered" evidence="10">
    <location>
        <begin position="62"/>
        <end position="98"/>
    </location>
</feature>
<dbReference type="Gene3D" id="3.30.1150.10">
    <property type="match status" value="1"/>
</dbReference>
<evidence type="ECO:0000256" key="7">
    <source>
        <dbReference type="ARBA" id="ARBA00022927"/>
    </source>
</evidence>
<keyword evidence="4" id="KW-1003">Cell membrane</keyword>
<organism evidence="13 14">
    <name type="scientific">Lysobacter concretionis Ko07 = DSM 16239</name>
    <dbReference type="NCBI Taxonomy" id="1122185"/>
    <lineage>
        <taxon>Bacteria</taxon>
        <taxon>Pseudomonadati</taxon>
        <taxon>Pseudomonadota</taxon>
        <taxon>Gammaproteobacteria</taxon>
        <taxon>Lysobacterales</taxon>
        <taxon>Lysobacteraceae</taxon>
        <taxon>Novilysobacter</taxon>
    </lineage>
</organism>
<name>A0A0A0EMT1_9GAMM</name>
<dbReference type="Pfam" id="PF03544">
    <property type="entry name" value="TonB_C"/>
    <property type="match status" value="1"/>
</dbReference>
<evidence type="ECO:0000256" key="5">
    <source>
        <dbReference type="ARBA" id="ARBA00022519"/>
    </source>
</evidence>
<keyword evidence="9 11" id="KW-0472">Membrane</keyword>
<keyword evidence="8 11" id="KW-1133">Transmembrane helix</keyword>
<dbReference type="PANTHER" id="PTHR33446">
    <property type="entry name" value="PROTEIN TONB-RELATED"/>
    <property type="match status" value="1"/>
</dbReference>
<dbReference type="GO" id="GO:0015031">
    <property type="term" value="P:protein transport"/>
    <property type="evidence" value="ECO:0007669"/>
    <property type="project" value="UniProtKB-KW"/>
</dbReference>
<dbReference type="InterPro" id="IPR006260">
    <property type="entry name" value="TonB/TolA_C"/>
</dbReference>
<dbReference type="Proteomes" id="UP000030017">
    <property type="component" value="Unassembled WGS sequence"/>
</dbReference>
<dbReference type="InterPro" id="IPR051045">
    <property type="entry name" value="TonB-dependent_transducer"/>
</dbReference>
<evidence type="ECO:0000256" key="4">
    <source>
        <dbReference type="ARBA" id="ARBA00022475"/>
    </source>
</evidence>
<dbReference type="NCBIfam" id="TIGR01352">
    <property type="entry name" value="tonB_Cterm"/>
    <property type="match status" value="1"/>
</dbReference>
<dbReference type="PROSITE" id="PS52015">
    <property type="entry name" value="TONB_CTD"/>
    <property type="match status" value="1"/>
</dbReference>
<evidence type="ECO:0000256" key="8">
    <source>
        <dbReference type="ARBA" id="ARBA00022989"/>
    </source>
</evidence>
<evidence type="ECO:0000256" key="10">
    <source>
        <dbReference type="SAM" id="MobiDB-lite"/>
    </source>
</evidence>
<evidence type="ECO:0000256" key="11">
    <source>
        <dbReference type="SAM" id="Phobius"/>
    </source>
</evidence>
<protein>
    <recommendedName>
        <fullName evidence="12">TonB C-terminal domain-containing protein</fullName>
    </recommendedName>
</protein>
<dbReference type="GO" id="GO:0031992">
    <property type="term" value="F:energy transducer activity"/>
    <property type="evidence" value="ECO:0007669"/>
    <property type="project" value="TreeGrafter"/>
</dbReference>